<dbReference type="RefSeq" id="WP_013627986.1">
    <property type="nucleotide sequence ID" value="NC_015174.1"/>
</dbReference>
<evidence type="ECO:0000256" key="1">
    <source>
        <dbReference type="SAM" id="Phobius"/>
    </source>
</evidence>
<proteinExistence type="predicted"/>
<protein>
    <recommendedName>
        <fullName evidence="4">Colicin V production protein</fullName>
    </recommendedName>
</protein>
<evidence type="ECO:0008006" key="4">
    <source>
        <dbReference type="Google" id="ProtNLM"/>
    </source>
</evidence>
<accession>F0ST48</accession>
<feature type="transmembrane region" description="Helical" evidence="1">
    <location>
        <begin position="64"/>
        <end position="82"/>
    </location>
</feature>
<keyword evidence="1" id="KW-0472">Membrane</keyword>
<dbReference type="HOGENOM" id="CLU_1209073_0_0_0"/>
<dbReference type="Proteomes" id="UP000006860">
    <property type="component" value="Chromosome"/>
</dbReference>
<evidence type="ECO:0000313" key="2">
    <source>
        <dbReference type="EMBL" id="ADY59259.1"/>
    </source>
</evidence>
<organism evidence="2 3">
    <name type="scientific">Rubinisphaera brasiliensis (strain ATCC 49424 / DSM 5305 / JCM 21570 / IAM 15109 / NBRC 103401 / IFAM 1448)</name>
    <name type="common">Planctomyces brasiliensis</name>
    <dbReference type="NCBI Taxonomy" id="756272"/>
    <lineage>
        <taxon>Bacteria</taxon>
        <taxon>Pseudomonadati</taxon>
        <taxon>Planctomycetota</taxon>
        <taxon>Planctomycetia</taxon>
        <taxon>Planctomycetales</taxon>
        <taxon>Planctomycetaceae</taxon>
        <taxon>Rubinisphaera</taxon>
    </lineage>
</organism>
<evidence type="ECO:0000313" key="3">
    <source>
        <dbReference type="Proteomes" id="UP000006860"/>
    </source>
</evidence>
<gene>
    <name evidence="2" type="ordered locus">Plabr_1648</name>
</gene>
<dbReference type="STRING" id="756272.Plabr_1648"/>
<feature type="transmembrane region" description="Helical" evidence="1">
    <location>
        <begin position="102"/>
        <end position="122"/>
    </location>
</feature>
<keyword evidence="3" id="KW-1185">Reference proteome</keyword>
<dbReference type="KEGG" id="pbs:Plabr_1648"/>
<keyword evidence="1" id="KW-0812">Transmembrane</keyword>
<sequence length="229" mass="24974">MIDLLLLAILGVTTWVVASEGAWGATLNFFCVLFAGLLAMNFFEPTAELLAANVPLGASWRNRWDFIALMGLFILLVSLFRVGTEQLMPNFLEVHPIAHDGIRWVAAAATGYVTIAIVLTSLHTANLPRTFVGFEPARDNFLGMAAPDRQWIGFTQYVTEKAYRRGQNGPVFDGSQVTLTDGKQVYLPSFVIRYATRRGQGAGAETPATMQPEVVTPIRPSAPPGGVNF</sequence>
<reference evidence="3" key="1">
    <citation type="submission" date="2011-02" db="EMBL/GenBank/DDBJ databases">
        <title>The complete genome of Planctomyces brasiliensis DSM 5305.</title>
        <authorList>
            <person name="Lucas S."/>
            <person name="Copeland A."/>
            <person name="Lapidus A."/>
            <person name="Bruce D."/>
            <person name="Goodwin L."/>
            <person name="Pitluck S."/>
            <person name="Kyrpides N."/>
            <person name="Mavromatis K."/>
            <person name="Pagani I."/>
            <person name="Ivanova N."/>
            <person name="Ovchinnikova G."/>
            <person name="Lu M."/>
            <person name="Detter J.C."/>
            <person name="Han C."/>
            <person name="Land M."/>
            <person name="Hauser L."/>
            <person name="Markowitz V."/>
            <person name="Cheng J.-F."/>
            <person name="Hugenholtz P."/>
            <person name="Woyke T."/>
            <person name="Wu D."/>
            <person name="Tindall B."/>
            <person name="Pomrenke H.G."/>
            <person name="Brambilla E."/>
            <person name="Klenk H.-P."/>
            <person name="Eisen J.A."/>
        </authorList>
    </citation>
    <scope>NUCLEOTIDE SEQUENCE [LARGE SCALE GENOMIC DNA]</scope>
    <source>
        <strain evidence="3">ATCC 49424 / DSM 5305 / JCM 21570 / NBRC 103401 / IFAM 1448</strain>
    </source>
</reference>
<dbReference type="EMBL" id="CP002546">
    <property type="protein sequence ID" value="ADY59259.1"/>
    <property type="molecule type" value="Genomic_DNA"/>
</dbReference>
<name>F0ST48_RUBBR</name>
<dbReference type="AlphaFoldDB" id="F0ST48"/>
<dbReference type="eggNOG" id="ENOG503337N">
    <property type="taxonomic scope" value="Bacteria"/>
</dbReference>
<feature type="transmembrane region" description="Helical" evidence="1">
    <location>
        <begin position="29"/>
        <end position="52"/>
    </location>
</feature>
<keyword evidence="1" id="KW-1133">Transmembrane helix</keyword>